<reference evidence="2" key="1">
    <citation type="journal article" date="2019" name="Int. J. Syst. Evol. Microbiol.">
        <title>The Global Catalogue of Microorganisms (GCM) 10K type strain sequencing project: providing services to taxonomists for standard genome sequencing and annotation.</title>
        <authorList>
            <consortium name="The Broad Institute Genomics Platform"/>
            <consortium name="The Broad Institute Genome Sequencing Center for Infectious Disease"/>
            <person name="Wu L."/>
            <person name="Ma J."/>
        </authorList>
    </citation>
    <scope>NUCLEOTIDE SEQUENCE [LARGE SCALE GENOMIC DNA]</scope>
    <source>
        <strain evidence="2">CCUG 49339</strain>
    </source>
</reference>
<organism evidence="1 2">
    <name type="scientific">Bacillus salitolerans</name>
    <dbReference type="NCBI Taxonomy" id="1437434"/>
    <lineage>
        <taxon>Bacteria</taxon>
        <taxon>Bacillati</taxon>
        <taxon>Bacillota</taxon>
        <taxon>Bacilli</taxon>
        <taxon>Bacillales</taxon>
        <taxon>Bacillaceae</taxon>
        <taxon>Bacillus</taxon>
    </lineage>
</organism>
<evidence type="ECO:0000313" key="1">
    <source>
        <dbReference type="EMBL" id="MFD1737254.1"/>
    </source>
</evidence>
<sequence length="206" mass="22945">MDYKAPKIKVMGTGIQTVVPTQGVITLGVVTDGKSLSTIQQENSLSTSRVIQSLLQLGVEKNDIQTTQYRVDPIYEYNENQPLLLGYKVTHLLQVKISDLKNVGIIIDTAVQNGVNSVSDLRFEVLNRDAIYNRALQKAFLQAKQKAFDLSRVMGVNIHPTPISITENYQEVIRPTPYAVSLAETTPIMPGQQEITANIHVEFLYT</sequence>
<dbReference type="PANTHER" id="PTHR34387:SF1">
    <property type="entry name" value="PERIPLASMIC IMMUNOGENIC PROTEIN"/>
    <property type="match status" value="1"/>
</dbReference>
<dbReference type="Pfam" id="PF04402">
    <property type="entry name" value="SIMPL"/>
    <property type="match status" value="1"/>
</dbReference>
<dbReference type="InterPro" id="IPR007497">
    <property type="entry name" value="SIMPL/DUF541"/>
</dbReference>
<keyword evidence="2" id="KW-1185">Reference proteome</keyword>
<comment type="caution">
    <text evidence="1">The sequence shown here is derived from an EMBL/GenBank/DDBJ whole genome shotgun (WGS) entry which is preliminary data.</text>
</comment>
<dbReference type="PANTHER" id="PTHR34387">
    <property type="entry name" value="SLR1258 PROTEIN"/>
    <property type="match status" value="1"/>
</dbReference>
<proteinExistence type="predicted"/>
<dbReference type="Proteomes" id="UP001597214">
    <property type="component" value="Unassembled WGS sequence"/>
</dbReference>
<protein>
    <submittedName>
        <fullName evidence="1">SIMPL domain-containing protein</fullName>
    </submittedName>
</protein>
<dbReference type="InterPro" id="IPR052022">
    <property type="entry name" value="26kDa_periplasmic_antigen"/>
</dbReference>
<dbReference type="Gene3D" id="3.30.70.2970">
    <property type="entry name" value="Protein of unknown function (DUF541), domain 2"/>
    <property type="match status" value="1"/>
</dbReference>
<evidence type="ECO:0000313" key="2">
    <source>
        <dbReference type="Proteomes" id="UP001597214"/>
    </source>
</evidence>
<accession>A0ABW4LPY6</accession>
<dbReference type="RefSeq" id="WP_377928457.1">
    <property type="nucleotide sequence ID" value="NZ_JBHUEM010000020.1"/>
</dbReference>
<gene>
    <name evidence="1" type="ORF">ACFSCX_11890</name>
</gene>
<dbReference type="EMBL" id="JBHUEM010000020">
    <property type="protein sequence ID" value="MFD1737254.1"/>
    <property type="molecule type" value="Genomic_DNA"/>
</dbReference>
<dbReference type="Gene3D" id="3.30.110.170">
    <property type="entry name" value="Protein of unknown function (DUF541), domain 1"/>
    <property type="match status" value="1"/>
</dbReference>
<name>A0ABW4LPY6_9BACI</name>